<evidence type="ECO:0000256" key="2">
    <source>
        <dbReference type="ARBA" id="ARBA00022448"/>
    </source>
</evidence>
<dbReference type="InterPro" id="IPR052192">
    <property type="entry name" value="Insect_Ionotropic_Sensory_Rcpt"/>
</dbReference>
<dbReference type="Gene3D" id="1.10.287.70">
    <property type="match status" value="1"/>
</dbReference>
<evidence type="ECO:0000256" key="10">
    <source>
        <dbReference type="ARBA" id="ARBA00023286"/>
    </source>
</evidence>
<dbReference type="Gene3D" id="3.40.190.10">
    <property type="entry name" value="Periplasmic binding protein-like II"/>
    <property type="match status" value="1"/>
</dbReference>
<organism evidence="14 15">
    <name type="scientific">Polistes dominula</name>
    <name type="common">European paper wasp</name>
    <name type="synonym">Vespa dominula</name>
    <dbReference type="NCBI Taxonomy" id="743375"/>
    <lineage>
        <taxon>Eukaryota</taxon>
        <taxon>Metazoa</taxon>
        <taxon>Ecdysozoa</taxon>
        <taxon>Arthropoda</taxon>
        <taxon>Hexapoda</taxon>
        <taxon>Insecta</taxon>
        <taxon>Pterygota</taxon>
        <taxon>Neoptera</taxon>
        <taxon>Endopterygota</taxon>
        <taxon>Hymenoptera</taxon>
        <taxon>Apocrita</taxon>
        <taxon>Aculeata</taxon>
        <taxon>Vespoidea</taxon>
        <taxon>Vespidae</taxon>
        <taxon>Polistinae</taxon>
        <taxon>Polistini</taxon>
        <taxon>Polistes</taxon>
    </lineage>
</organism>
<dbReference type="RefSeq" id="XP_015186736.1">
    <property type="nucleotide sequence ID" value="XM_015331250.1"/>
</dbReference>
<dbReference type="GeneID" id="107071862"/>
<keyword evidence="6" id="KW-0406">Ion transport</keyword>
<feature type="transmembrane region" description="Helical" evidence="12">
    <location>
        <begin position="352"/>
        <end position="371"/>
    </location>
</feature>
<keyword evidence="3" id="KW-1003">Cell membrane</keyword>
<evidence type="ECO:0000256" key="1">
    <source>
        <dbReference type="ARBA" id="ARBA00004651"/>
    </source>
</evidence>
<feature type="transmembrane region" description="Helical" evidence="12">
    <location>
        <begin position="506"/>
        <end position="525"/>
    </location>
</feature>
<keyword evidence="4 12" id="KW-0812">Transmembrane</keyword>
<evidence type="ECO:0000256" key="3">
    <source>
        <dbReference type="ARBA" id="ARBA00022475"/>
    </source>
</evidence>
<protein>
    <submittedName>
        <fullName evidence="15">Uncharacterized protein LOC107071862 isoform X1</fullName>
    </submittedName>
</protein>
<evidence type="ECO:0000256" key="5">
    <source>
        <dbReference type="ARBA" id="ARBA00022989"/>
    </source>
</evidence>
<feature type="transmembrane region" description="Helical" evidence="12">
    <location>
        <begin position="321"/>
        <end position="340"/>
    </location>
</feature>
<dbReference type="PANTHER" id="PTHR42643">
    <property type="entry name" value="IONOTROPIC RECEPTOR 20A-RELATED"/>
    <property type="match status" value="1"/>
</dbReference>
<keyword evidence="8" id="KW-0675">Receptor</keyword>
<gene>
    <name evidence="15" type="primary">LOC107071862</name>
</gene>
<keyword evidence="10" id="KW-1071">Ligand-gated ion channel</keyword>
<dbReference type="SUPFAM" id="SSF53850">
    <property type="entry name" value="Periplasmic binding protein-like II"/>
    <property type="match status" value="1"/>
</dbReference>
<evidence type="ECO:0000313" key="15">
    <source>
        <dbReference type="RefSeq" id="XP_015186736.1"/>
    </source>
</evidence>
<evidence type="ECO:0000256" key="9">
    <source>
        <dbReference type="ARBA" id="ARBA00023180"/>
    </source>
</evidence>
<keyword evidence="5 12" id="KW-1133">Transmembrane helix</keyword>
<feature type="transmembrane region" description="Helical" evidence="12">
    <location>
        <begin position="383"/>
        <end position="402"/>
    </location>
</feature>
<evidence type="ECO:0000256" key="6">
    <source>
        <dbReference type="ARBA" id="ARBA00023065"/>
    </source>
</evidence>
<evidence type="ECO:0000256" key="12">
    <source>
        <dbReference type="SAM" id="Phobius"/>
    </source>
</evidence>
<keyword evidence="2" id="KW-0813">Transport</keyword>
<dbReference type="Pfam" id="PF10613">
    <property type="entry name" value="Lig_chan-Glu_bd"/>
    <property type="match status" value="1"/>
</dbReference>
<evidence type="ECO:0000259" key="13">
    <source>
        <dbReference type="Pfam" id="PF10613"/>
    </source>
</evidence>
<name>A0ABM1J2P9_POLDO</name>
<reference evidence="15" key="1">
    <citation type="submission" date="2025-08" db="UniProtKB">
        <authorList>
            <consortium name="RefSeq"/>
        </authorList>
    </citation>
    <scope>IDENTIFICATION</scope>
    <source>
        <tissue evidence="15">Whole body</tissue>
    </source>
</reference>
<feature type="domain" description="Ionotropic glutamate receptor L-glutamate and glycine-binding" evidence="13">
    <location>
        <begin position="220"/>
        <end position="306"/>
    </location>
</feature>
<evidence type="ECO:0000313" key="14">
    <source>
        <dbReference type="Proteomes" id="UP000694924"/>
    </source>
</evidence>
<sequence>MRVYLFLYIIMKNIRLSRSSEIVHKFIETSWITEKDFNFTLKTTFQNSVCCNVYLHDTSPEIHYLFKKFVDYYPYKYSLNVNTYDCSAYFLLGSTEKEIYNDLKKIPTFKSSTEILVVVNNNLEINSNILNVTIYGNANANLVSKSGIWSLSENYLLPRIFKNVDKYENLKQDDGKVNFHGRQLRIATLYRPPVSYLNRTSIKIIDDVEEEIFDADDDLERDGIEVKLLLLMAEKLNFTWIIKKSKYRYGKKYNETVWEDGLIEPLYKNKVDMAFGGIWLNLDHHSFVNLTEPWYQLFIHFLVPRPQPTTSFWALTRPFSLTIWILLVLSILLQSIYMFVHARFNTQFPERFRNFLLTLIEMTGRLLGSWAPKNMVYVKLQLYLWQMLGLILVTAYSSSLAAKLTNSEYEERIDTIQQFLEANLKWGRKPPTPPFKEYFDLDDPDASQLPSRYKLVETSKEIHEHIIKGNYAIIGNFVGSVFFPEDEIANEDLKNYRVMKEMVGKFYATFAVQPWLLSPINRIMLRLKESGIATFHLEDVLRRRASFNLREILIEYDGKNGLRVLTLTPLGAAFFLLLLGLSISTLVFYLEIKYANKSKSIRENLRDIDQKRKSYSISIG</sequence>
<dbReference type="InterPro" id="IPR019594">
    <property type="entry name" value="Glu/Gly-bd"/>
</dbReference>
<dbReference type="PANTHER" id="PTHR42643:SF24">
    <property type="entry name" value="IONOTROPIC RECEPTOR 60A"/>
    <property type="match status" value="1"/>
</dbReference>
<evidence type="ECO:0000256" key="4">
    <source>
        <dbReference type="ARBA" id="ARBA00022692"/>
    </source>
</evidence>
<keyword evidence="7 12" id="KW-0472">Membrane</keyword>
<keyword evidence="11" id="KW-0407">Ion channel</keyword>
<comment type="subcellular location">
    <subcellularLocation>
        <location evidence="1">Cell membrane</location>
        <topology evidence="1">Multi-pass membrane protein</topology>
    </subcellularLocation>
</comment>
<accession>A0ABM1J2P9</accession>
<keyword evidence="14" id="KW-1185">Reference proteome</keyword>
<feature type="transmembrane region" description="Helical" evidence="12">
    <location>
        <begin position="570"/>
        <end position="592"/>
    </location>
</feature>
<evidence type="ECO:0000256" key="8">
    <source>
        <dbReference type="ARBA" id="ARBA00023170"/>
    </source>
</evidence>
<keyword evidence="9" id="KW-0325">Glycoprotein</keyword>
<evidence type="ECO:0000256" key="11">
    <source>
        <dbReference type="ARBA" id="ARBA00023303"/>
    </source>
</evidence>
<evidence type="ECO:0000256" key="7">
    <source>
        <dbReference type="ARBA" id="ARBA00023136"/>
    </source>
</evidence>
<proteinExistence type="predicted"/>
<dbReference type="Proteomes" id="UP000694924">
    <property type="component" value="Unplaced"/>
</dbReference>